<feature type="transmembrane region" description="Helical" evidence="7">
    <location>
        <begin position="181"/>
        <end position="210"/>
    </location>
</feature>
<reference evidence="8 10" key="1">
    <citation type="submission" date="2015-10" db="EMBL/GenBank/DDBJ databases">
        <title>Draft genome of Bosea thiooxidans.</title>
        <authorList>
            <person name="Wang X."/>
        </authorList>
    </citation>
    <scope>NUCLEOTIDE SEQUENCE [LARGE SCALE GENOMIC DNA]</scope>
    <source>
        <strain evidence="8 10">CGMCC 9174</strain>
    </source>
</reference>
<dbReference type="PANTHER" id="PTHR30213">
    <property type="entry name" value="INNER MEMBRANE PROTEIN YHJD"/>
    <property type="match status" value="1"/>
</dbReference>
<sequence length="349" mass="37951">MAFLKRITGAAGLGVALGYLSGVVSGHLGRRRNEAARGRLARTPLQMTWLGWKDVLLRFAGNVAENRLSSLAGAVAFFTLLSLVPALSLLVTLYRYFTDPASIAAQLDAITTMFPQAARELIHEQAVRLATQSGAGLSLTFLVSFLVAVWSANAAVKALFDALNIIYRENEKRSFLKLNAISLFTTASGVVLLTAALTAIASLPVVTALFPFHSELERLIRWIRWPAFFVMATLSIAVLYWIGPSRERMRFVWVMPGAVAAALLWGAASYAFSWYVSTLGNYTAAYGSLATVVVFMTWLWLSATVVLAGAELNAELEHQTAHDTTTGRPRPLGQRGATMADRVGPRRAE</sequence>
<dbReference type="AlphaFoldDB" id="A0A0Q3PKM1"/>
<comment type="subcellular location">
    <subcellularLocation>
        <location evidence="1">Cell membrane</location>
        <topology evidence="1">Multi-pass membrane protein</topology>
    </subcellularLocation>
</comment>
<gene>
    <name evidence="8" type="ORF">ARD30_13655</name>
    <name evidence="9" type="ORF">SAMN05660750_03909</name>
</gene>
<dbReference type="NCBIfam" id="TIGR00765">
    <property type="entry name" value="yihY_not_rbn"/>
    <property type="match status" value="1"/>
</dbReference>
<evidence type="ECO:0000256" key="1">
    <source>
        <dbReference type="ARBA" id="ARBA00004651"/>
    </source>
</evidence>
<feature type="transmembrane region" description="Helical" evidence="7">
    <location>
        <begin position="75"/>
        <end position="97"/>
    </location>
</feature>
<keyword evidence="3 7" id="KW-0812">Transmembrane</keyword>
<organism evidence="8 10">
    <name type="scientific">Bosea thiooxidans</name>
    <dbReference type="NCBI Taxonomy" id="53254"/>
    <lineage>
        <taxon>Bacteria</taxon>
        <taxon>Pseudomonadati</taxon>
        <taxon>Pseudomonadota</taxon>
        <taxon>Alphaproteobacteria</taxon>
        <taxon>Hyphomicrobiales</taxon>
        <taxon>Boseaceae</taxon>
        <taxon>Bosea</taxon>
    </lineage>
</organism>
<dbReference type="Proteomes" id="UP000051562">
    <property type="component" value="Unassembled WGS sequence"/>
</dbReference>
<accession>A0A0Q3PKM1</accession>
<feature type="transmembrane region" description="Helical" evidence="7">
    <location>
        <begin position="284"/>
        <end position="308"/>
    </location>
</feature>
<evidence type="ECO:0000313" key="10">
    <source>
        <dbReference type="Proteomes" id="UP000051562"/>
    </source>
</evidence>
<keyword evidence="2" id="KW-1003">Cell membrane</keyword>
<dbReference type="InterPro" id="IPR017039">
    <property type="entry name" value="Virul_fac_BrkB"/>
</dbReference>
<dbReference type="EMBL" id="LMAR01000037">
    <property type="protein sequence ID" value="KQK30294.1"/>
    <property type="molecule type" value="Genomic_DNA"/>
</dbReference>
<reference evidence="9 11" key="2">
    <citation type="submission" date="2017-02" db="EMBL/GenBank/DDBJ databases">
        <authorList>
            <person name="Peterson S.W."/>
        </authorList>
    </citation>
    <scope>NUCLEOTIDE SEQUENCE [LARGE SCALE GENOMIC DNA]</scope>
    <source>
        <strain evidence="9 11">DSM 9653</strain>
    </source>
</reference>
<feature type="transmembrane region" description="Helical" evidence="7">
    <location>
        <begin position="139"/>
        <end position="160"/>
    </location>
</feature>
<dbReference type="STRING" id="53254.SAMN05660750_03909"/>
<dbReference type="Proteomes" id="UP000190130">
    <property type="component" value="Unassembled WGS sequence"/>
</dbReference>
<feature type="region of interest" description="Disordered" evidence="6">
    <location>
        <begin position="318"/>
        <end position="349"/>
    </location>
</feature>
<evidence type="ECO:0000256" key="6">
    <source>
        <dbReference type="SAM" id="MobiDB-lite"/>
    </source>
</evidence>
<evidence type="ECO:0000313" key="8">
    <source>
        <dbReference type="EMBL" id="KQK30294.1"/>
    </source>
</evidence>
<proteinExistence type="predicted"/>
<evidence type="ECO:0000256" key="7">
    <source>
        <dbReference type="SAM" id="Phobius"/>
    </source>
</evidence>
<dbReference type="PIRSF" id="PIRSF035875">
    <property type="entry name" value="RNase_BN"/>
    <property type="match status" value="1"/>
</dbReference>
<evidence type="ECO:0000256" key="3">
    <source>
        <dbReference type="ARBA" id="ARBA00022692"/>
    </source>
</evidence>
<evidence type="ECO:0000256" key="4">
    <source>
        <dbReference type="ARBA" id="ARBA00022989"/>
    </source>
</evidence>
<evidence type="ECO:0000256" key="2">
    <source>
        <dbReference type="ARBA" id="ARBA00022475"/>
    </source>
</evidence>
<evidence type="ECO:0000313" key="9">
    <source>
        <dbReference type="EMBL" id="SKC05632.1"/>
    </source>
</evidence>
<dbReference type="Pfam" id="PF03631">
    <property type="entry name" value="Virul_fac_BrkB"/>
    <property type="match status" value="1"/>
</dbReference>
<protein>
    <submittedName>
        <fullName evidence="9">Membrane protein</fullName>
    </submittedName>
</protein>
<keyword evidence="10" id="KW-1185">Reference proteome</keyword>
<feature type="transmembrane region" description="Helical" evidence="7">
    <location>
        <begin position="6"/>
        <end position="29"/>
    </location>
</feature>
<keyword evidence="4 7" id="KW-1133">Transmembrane helix</keyword>
<name>A0A0Q3PKM1_9HYPH</name>
<feature type="transmembrane region" description="Helical" evidence="7">
    <location>
        <begin position="222"/>
        <end position="242"/>
    </location>
</feature>
<dbReference type="RefSeq" id="WP_055728317.1">
    <property type="nucleotide sequence ID" value="NZ_FUYX01000012.1"/>
</dbReference>
<dbReference type="OrthoDB" id="9781030at2"/>
<dbReference type="EMBL" id="FUYX01000012">
    <property type="protein sequence ID" value="SKC05632.1"/>
    <property type="molecule type" value="Genomic_DNA"/>
</dbReference>
<dbReference type="PANTHER" id="PTHR30213:SF0">
    <property type="entry name" value="UPF0761 MEMBRANE PROTEIN YIHY"/>
    <property type="match status" value="1"/>
</dbReference>
<evidence type="ECO:0000313" key="11">
    <source>
        <dbReference type="Proteomes" id="UP000190130"/>
    </source>
</evidence>
<feature type="transmembrane region" description="Helical" evidence="7">
    <location>
        <begin position="251"/>
        <end position="272"/>
    </location>
</feature>
<evidence type="ECO:0000256" key="5">
    <source>
        <dbReference type="ARBA" id="ARBA00023136"/>
    </source>
</evidence>
<dbReference type="GO" id="GO:0005886">
    <property type="term" value="C:plasma membrane"/>
    <property type="evidence" value="ECO:0007669"/>
    <property type="project" value="UniProtKB-SubCell"/>
</dbReference>
<keyword evidence="5 7" id="KW-0472">Membrane</keyword>